<dbReference type="Proteomes" id="UP000887565">
    <property type="component" value="Unplaced"/>
</dbReference>
<sequence length="65" mass="7940">MIEQRLSQYPRKLKSKIIVKIMQIFHEADEELEEQQHSLFINFITFTMSLFFCDRRLLMIMLSET</sequence>
<evidence type="ECO:0000313" key="2">
    <source>
        <dbReference type="WBParaSite" id="nRc.2.0.1.t12652-RA"/>
    </source>
</evidence>
<protein>
    <submittedName>
        <fullName evidence="2">Uncharacterized protein</fullName>
    </submittedName>
</protein>
<dbReference type="AlphaFoldDB" id="A0A915IFG3"/>
<proteinExistence type="predicted"/>
<organism evidence="1 2">
    <name type="scientific">Romanomermis culicivorax</name>
    <name type="common">Nematode worm</name>
    <dbReference type="NCBI Taxonomy" id="13658"/>
    <lineage>
        <taxon>Eukaryota</taxon>
        <taxon>Metazoa</taxon>
        <taxon>Ecdysozoa</taxon>
        <taxon>Nematoda</taxon>
        <taxon>Enoplea</taxon>
        <taxon>Dorylaimia</taxon>
        <taxon>Mermithida</taxon>
        <taxon>Mermithoidea</taxon>
        <taxon>Mermithidae</taxon>
        <taxon>Romanomermis</taxon>
    </lineage>
</organism>
<reference evidence="2" key="1">
    <citation type="submission" date="2022-11" db="UniProtKB">
        <authorList>
            <consortium name="WormBaseParasite"/>
        </authorList>
    </citation>
    <scope>IDENTIFICATION</scope>
</reference>
<evidence type="ECO:0000313" key="1">
    <source>
        <dbReference type="Proteomes" id="UP000887565"/>
    </source>
</evidence>
<accession>A0A915IFG3</accession>
<keyword evidence="1" id="KW-1185">Reference proteome</keyword>
<name>A0A915IFG3_ROMCU</name>
<dbReference type="WBParaSite" id="nRc.2.0.1.t12652-RA">
    <property type="protein sequence ID" value="nRc.2.0.1.t12652-RA"/>
    <property type="gene ID" value="nRc.2.0.1.g12652"/>
</dbReference>